<evidence type="ECO:0000256" key="2">
    <source>
        <dbReference type="ARBA" id="ARBA00022448"/>
    </source>
</evidence>
<feature type="signal peptide" evidence="4">
    <location>
        <begin position="1"/>
        <end position="23"/>
    </location>
</feature>
<dbReference type="InterPro" id="IPR006059">
    <property type="entry name" value="SBP"/>
</dbReference>
<dbReference type="Pfam" id="PF01547">
    <property type="entry name" value="SBP_bac_1"/>
    <property type="match status" value="1"/>
</dbReference>
<reference evidence="5 6" key="1">
    <citation type="submission" date="2018-06" db="EMBL/GenBank/DDBJ databases">
        <authorList>
            <consortium name="Pathogen Informatics"/>
            <person name="Doyle S."/>
        </authorList>
    </citation>
    <scope>NUCLEOTIDE SEQUENCE [LARGE SCALE GENOMIC DNA]</scope>
    <source>
        <strain evidence="5 6">NCTC7915</strain>
    </source>
</reference>
<evidence type="ECO:0000256" key="3">
    <source>
        <dbReference type="ARBA" id="ARBA00022729"/>
    </source>
</evidence>
<dbReference type="PROSITE" id="PS51257">
    <property type="entry name" value="PROKAR_LIPOPROTEIN"/>
    <property type="match status" value="1"/>
</dbReference>
<comment type="caution">
    <text evidence="5">The sequence shown here is derived from an EMBL/GenBank/DDBJ whole genome shotgun (WGS) entry which is preliminary data.</text>
</comment>
<sequence length="438" mass="46752">MPSPRSITAFTVALAITATSAAALTSCGRNTSATNPQQITWYINPDSGGNDPTKHGQARLAAECTKAAKGAYTITTQVLPNSASDQRQQLLRRLAASDPGIDLMSLDPVFVAEFAEAGFLDPAPTDKRHTLTDDAVAPIVTAAQWKNTLFAAPMWANTQILWYRKSVAKAAGLDMTNPVTWDQIIHAAASQKKTLGVQASRYEGYSVWINALIESANGKIVKNSGATGKKVDLGINSPAGKRAAEIIHSLTTAGVGGPALSSSDETAALDLFIANASSGFLLNWPYVWAALAERKADFIDDVAWARYPQSVAGQKSRPPLGGIELGVNAASTNKPAAWEAIQCITNVEHQTMYMLGTGNPAARKKVYDNPTIRKKFPMADLIRDSLDSGAPRPVTQYYGDISTALQRTWSPPESVDPATTPAQSEQLIHDVLHGEALL</sequence>
<accession>A0AA46BNQ7</accession>
<dbReference type="AlphaFoldDB" id="A0AA46BNQ7"/>
<protein>
    <submittedName>
        <fullName evidence="5">Probable ABC transporter-binding protein DR_1438</fullName>
    </submittedName>
</protein>
<dbReference type="RefSeq" id="WP_115030879.1">
    <property type="nucleotide sequence ID" value="NZ_UFYA01000001.1"/>
</dbReference>
<organism evidence="5 6">
    <name type="scientific">Dermatophilus congolensis</name>
    <dbReference type="NCBI Taxonomy" id="1863"/>
    <lineage>
        <taxon>Bacteria</taxon>
        <taxon>Bacillati</taxon>
        <taxon>Actinomycetota</taxon>
        <taxon>Actinomycetes</taxon>
        <taxon>Micrococcales</taxon>
        <taxon>Dermatophilaceae</taxon>
        <taxon>Dermatophilus</taxon>
    </lineage>
</organism>
<dbReference type="GO" id="GO:0042956">
    <property type="term" value="P:maltodextrin transmembrane transport"/>
    <property type="evidence" value="ECO:0007669"/>
    <property type="project" value="TreeGrafter"/>
</dbReference>
<evidence type="ECO:0000256" key="4">
    <source>
        <dbReference type="SAM" id="SignalP"/>
    </source>
</evidence>
<name>A0AA46BNQ7_9MICO</name>
<dbReference type="GO" id="GO:0015768">
    <property type="term" value="P:maltose transport"/>
    <property type="evidence" value="ECO:0007669"/>
    <property type="project" value="TreeGrafter"/>
</dbReference>
<keyword evidence="2" id="KW-0813">Transport</keyword>
<evidence type="ECO:0000313" key="6">
    <source>
        <dbReference type="Proteomes" id="UP000254118"/>
    </source>
</evidence>
<dbReference type="SUPFAM" id="SSF53850">
    <property type="entry name" value="Periplasmic binding protein-like II"/>
    <property type="match status" value="1"/>
</dbReference>
<dbReference type="GO" id="GO:0055052">
    <property type="term" value="C:ATP-binding cassette (ABC) transporter complex, substrate-binding subunit-containing"/>
    <property type="evidence" value="ECO:0007669"/>
    <property type="project" value="TreeGrafter"/>
</dbReference>
<dbReference type="PANTHER" id="PTHR30061:SF50">
    <property type="entry name" value="MALTOSE_MALTODEXTRIN-BINDING PERIPLASMIC PROTEIN"/>
    <property type="match status" value="1"/>
</dbReference>
<feature type="chain" id="PRO_5041402722" evidence="4">
    <location>
        <begin position="24"/>
        <end position="438"/>
    </location>
</feature>
<dbReference type="Proteomes" id="UP000254118">
    <property type="component" value="Unassembled WGS sequence"/>
</dbReference>
<dbReference type="PANTHER" id="PTHR30061">
    <property type="entry name" value="MALTOSE-BINDING PERIPLASMIC PROTEIN"/>
    <property type="match status" value="1"/>
</dbReference>
<dbReference type="EMBL" id="UFYA01000001">
    <property type="protein sequence ID" value="STD10471.1"/>
    <property type="molecule type" value="Genomic_DNA"/>
</dbReference>
<keyword evidence="3 4" id="KW-0732">Signal</keyword>
<dbReference type="Gene3D" id="3.40.190.10">
    <property type="entry name" value="Periplasmic binding protein-like II"/>
    <property type="match status" value="2"/>
</dbReference>
<proteinExistence type="inferred from homology"/>
<evidence type="ECO:0000256" key="1">
    <source>
        <dbReference type="ARBA" id="ARBA00008520"/>
    </source>
</evidence>
<dbReference type="GO" id="GO:1901982">
    <property type="term" value="F:maltose binding"/>
    <property type="evidence" value="ECO:0007669"/>
    <property type="project" value="TreeGrafter"/>
</dbReference>
<gene>
    <name evidence="5" type="ORF">NCTC7915_01388</name>
</gene>
<evidence type="ECO:0000313" key="5">
    <source>
        <dbReference type="EMBL" id="STD10471.1"/>
    </source>
</evidence>
<comment type="similarity">
    <text evidence="1">Belongs to the bacterial solute-binding protein 1 family.</text>
</comment>